<accession>A0ABQ8EHH0</accession>
<evidence type="ECO:0000313" key="2">
    <source>
        <dbReference type="Proteomes" id="UP000824890"/>
    </source>
</evidence>
<protein>
    <submittedName>
        <fullName evidence="1">Uncharacterized protein</fullName>
    </submittedName>
</protein>
<name>A0ABQ8EHH0_BRANA</name>
<gene>
    <name evidence="1" type="ORF">HID58_000769</name>
</gene>
<proteinExistence type="predicted"/>
<dbReference type="EMBL" id="JAGKQM010000001">
    <property type="protein sequence ID" value="KAH0941132.1"/>
    <property type="molecule type" value="Genomic_DNA"/>
</dbReference>
<sequence length="16" mass="1929">MKYFAGFGQKQRLLNQ</sequence>
<reference evidence="1 2" key="1">
    <citation type="submission" date="2021-05" db="EMBL/GenBank/DDBJ databases">
        <title>Genome Assembly of Synthetic Allotetraploid Brassica napus Reveals Homoeologous Exchanges between Subgenomes.</title>
        <authorList>
            <person name="Davis J.T."/>
        </authorList>
    </citation>
    <scope>NUCLEOTIDE SEQUENCE [LARGE SCALE GENOMIC DNA]</scope>
    <source>
        <strain evidence="2">cv. Da-Ae</strain>
        <tissue evidence="1">Seedling</tissue>
    </source>
</reference>
<organism evidence="1 2">
    <name type="scientific">Brassica napus</name>
    <name type="common">Rape</name>
    <dbReference type="NCBI Taxonomy" id="3708"/>
    <lineage>
        <taxon>Eukaryota</taxon>
        <taxon>Viridiplantae</taxon>
        <taxon>Streptophyta</taxon>
        <taxon>Embryophyta</taxon>
        <taxon>Tracheophyta</taxon>
        <taxon>Spermatophyta</taxon>
        <taxon>Magnoliopsida</taxon>
        <taxon>eudicotyledons</taxon>
        <taxon>Gunneridae</taxon>
        <taxon>Pentapetalae</taxon>
        <taxon>rosids</taxon>
        <taxon>malvids</taxon>
        <taxon>Brassicales</taxon>
        <taxon>Brassicaceae</taxon>
        <taxon>Brassiceae</taxon>
        <taxon>Brassica</taxon>
    </lineage>
</organism>
<comment type="caution">
    <text evidence="1">The sequence shown here is derived from an EMBL/GenBank/DDBJ whole genome shotgun (WGS) entry which is preliminary data.</text>
</comment>
<evidence type="ECO:0000313" key="1">
    <source>
        <dbReference type="EMBL" id="KAH0941132.1"/>
    </source>
</evidence>
<dbReference type="Proteomes" id="UP000824890">
    <property type="component" value="Unassembled WGS sequence"/>
</dbReference>
<keyword evidence="2" id="KW-1185">Reference proteome</keyword>